<dbReference type="SUPFAM" id="SSF55073">
    <property type="entry name" value="Nucleotide cyclase"/>
    <property type="match status" value="1"/>
</dbReference>
<dbReference type="GO" id="GO:0005886">
    <property type="term" value="C:plasma membrane"/>
    <property type="evidence" value="ECO:0007669"/>
    <property type="project" value="UniProtKB-SubCell"/>
</dbReference>
<dbReference type="InterPro" id="IPR029787">
    <property type="entry name" value="Nucleotide_cyclase"/>
</dbReference>
<keyword evidence="6" id="KW-1185">Reference proteome</keyword>
<dbReference type="GO" id="GO:0035556">
    <property type="term" value="P:intracellular signal transduction"/>
    <property type="evidence" value="ECO:0007669"/>
    <property type="project" value="InterPro"/>
</dbReference>
<evidence type="ECO:0000259" key="4">
    <source>
        <dbReference type="PROSITE" id="PS50125"/>
    </source>
</evidence>
<dbReference type="STRING" id="1792845.BC343_23075"/>
<evidence type="ECO:0000313" key="5">
    <source>
        <dbReference type="EMBL" id="OOQ60852.1"/>
    </source>
</evidence>
<evidence type="ECO:0000256" key="1">
    <source>
        <dbReference type="ARBA" id="ARBA00004651"/>
    </source>
</evidence>
<dbReference type="InterPro" id="IPR050697">
    <property type="entry name" value="Adenylyl/Guanylyl_Cyclase_3/4"/>
</dbReference>
<evidence type="ECO:0000256" key="2">
    <source>
        <dbReference type="ARBA" id="ARBA00022475"/>
    </source>
</evidence>
<dbReference type="PANTHER" id="PTHR43081:SF17">
    <property type="entry name" value="BLL5647 PROTEIN"/>
    <property type="match status" value="1"/>
</dbReference>
<comment type="subcellular location">
    <subcellularLocation>
        <location evidence="1">Cell membrane</location>
        <topology evidence="1">Multi-pass membrane protein</topology>
    </subcellularLocation>
</comment>
<name>A0A1S9PIS7_9SPHI</name>
<proteinExistence type="predicted"/>
<protein>
    <recommendedName>
        <fullName evidence="4">Guanylate cyclase domain-containing protein</fullName>
    </recommendedName>
</protein>
<feature type="domain" description="Guanylate cyclase" evidence="4">
    <location>
        <begin position="26"/>
        <end position="159"/>
    </location>
</feature>
<dbReference type="Proteomes" id="UP000189739">
    <property type="component" value="Unassembled WGS sequence"/>
</dbReference>
<dbReference type="PANTHER" id="PTHR43081">
    <property type="entry name" value="ADENYLATE CYCLASE, TERMINAL-DIFFERENTIATION SPECIFIC-RELATED"/>
    <property type="match status" value="1"/>
</dbReference>
<dbReference type="AlphaFoldDB" id="A0A1S9PIS7"/>
<dbReference type="EMBL" id="MBTF01000004">
    <property type="protein sequence ID" value="OOQ60852.1"/>
    <property type="molecule type" value="Genomic_DNA"/>
</dbReference>
<gene>
    <name evidence="5" type="ORF">BC343_23075</name>
</gene>
<dbReference type="SMART" id="SM00044">
    <property type="entry name" value="CYCc"/>
    <property type="match status" value="1"/>
</dbReference>
<comment type="caution">
    <text evidence="5">The sequence shown here is derived from an EMBL/GenBank/DDBJ whole genome shotgun (WGS) entry which is preliminary data.</text>
</comment>
<accession>A0A1S9PIS7</accession>
<dbReference type="RefSeq" id="WP_078347173.1">
    <property type="nucleotide sequence ID" value="NZ_MBTF01000004.1"/>
</dbReference>
<dbReference type="CDD" id="cd07302">
    <property type="entry name" value="CHD"/>
    <property type="match status" value="1"/>
</dbReference>
<evidence type="ECO:0000256" key="3">
    <source>
        <dbReference type="ARBA" id="ARBA00023136"/>
    </source>
</evidence>
<dbReference type="GO" id="GO:0004016">
    <property type="term" value="F:adenylate cyclase activity"/>
    <property type="evidence" value="ECO:0007669"/>
    <property type="project" value="UniProtKB-ARBA"/>
</dbReference>
<dbReference type="InterPro" id="IPR001054">
    <property type="entry name" value="A/G_cyclase"/>
</dbReference>
<dbReference type="Gene3D" id="3.30.70.1230">
    <property type="entry name" value="Nucleotide cyclase"/>
    <property type="match status" value="1"/>
</dbReference>
<dbReference type="OrthoDB" id="341967at2"/>
<dbReference type="GO" id="GO:0006171">
    <property type="term" value="P:cAMP biosynthetic process"/>
    <property type="evidence" value="ECO:0007669"/>
    <property type="project" value="TreeGrafter"/>
</dbReference>
<reference evidence="5 6" key="1">
    <citation type="submission" date="2016-07" db="EMBL/GenBank/DDBJ databases">
        <title>Genomic analysis of zinc-resistant bacterium Mucilaginibacter pedocola TBZ30.</title>
        <authorList>
            <person name="Huang J."/>
            <person name="Tang J."/>
        </authorList>
    </citation>
    <scope>NUCLEOTIDE SEQUENCE [LARGE SCALE GENOMIC DNA]</scope>
    <source>
        <strain evidence="5 6">TBZ30</strain>
    </source>
</reference>
<organism evidence="5 6">
    <name type="scientific">Mucilaginibacter pedocola</name>
    <dbReference type="NCBI Taxonomy" id="1792845"/>
    <lineage>
        <taxon>Bacteria</taxon>
        <taxon>Pseudomonadati</taxon>
        <taxon>Bacteroidota</taxon>
        <taxon>Sphingobacteriia</taxon>
        <taxon>Sphingobacteriales</taxon>
        <taxon>Sphingobacteriaceae</taxon>
        <taxon>Mucilaginibacter</taxon>
    </lineage>
</organism>
<sequence length="231" mass="25184">MENNYLTYTPVTGATAAAPPEEKELAILFLDVRNFTGLMEAQPEQQVIQVVRRLFTAFNQIIKNFSGKVVETAGDSLYAVFGLQDDIREAVNNAYQAAGAMFKTIGLFNDSYTQGGENAPLEMGAGLHAGNVYVDEFALEGTPKLSVMGLAVNIAARLQAKTKELNNDLLISEYAYQYLGQQHLSAGHQTVTLQGIEQHQRVRLAGKPYYQNLLLGTVAGLSMDYLLAISG</sequence>
<keyword evidence="3" id="KW-0472">Membrane</keyword>
<dbReference type="PROSITE" id="PS50125">
    <property type="entry name" value="GUANYLATE_CYCLASE_2"/>
    <property type="match status" value="1"/>
</dbReference>
<evidence type="ECO:0000313" key="6">
    <source>
        <dbReference type="Proteomes" id="UP000189739"/>
    </source>
</evidence>
<keyword evidence="2" id="KW-1003">Cell membrane</keyword>
<dbReference type="Pfam" id="PF00211">
    <property type="entry name" value="Guanylate_cyc"/>
    <property type="match status" value="1"/>
</dbReference>